<evidence type="ECO:0000259" key="3">
    <source>
        <dbReference type="Pfam" id="PF10708"/>
    </source>
</evidence>
<accession>A0A1H5G731</accession>
<evidence type="ECO:0000256" key="1">
    <source>
        <dbReference type="SAM" id="MobiDB-lite"/>
    </source>
</evidence>
<dbReference type="Proteomes" id="UP000199220">
    <property type="component" value="Unassembled WGS sequence"/>
</dbReference>
<feature type="region of interest" description="Disordered" evidence="1">
    <location>
        <begin position="200"/>
        <end position="242"/>
    </location>
</feature>
<evidence type="ECO:0000313" key="4">
    <source>
        <dbReference type="EMBL" id="SEE11331.1"/>
    </source>
</evidence>
<dbReference type="STRING" id="648782.SAMN04488554_1556"/>
<dbReference type="EMBL" id="FNTX01000001">
    <property type="protein sequence ID" value="SEE11331.1"/>
    <property type="molecule type" value="Genomic_DNA"/>
</dbReference>
<evidence type="ECO:0000313" key="5">
    <source>
        <dbReference type="Proteomes" id="UP000199220"/>
    </source>
</evidence>
<keyword evidence="2" id="KW-0812">Transmembrane</keyword>
<dbReference type="RefSeq" id="WP_175476979.1">
    <property type="nucleotide sequence ID" value="NZ_FNTX01000001.1"/>
</dbReference>
<feature type="region of interest" description="Disordered" evidence="1">
    <location>
        <begin position="389"/>
        <end position="411"/>
    </location>
</feature>
<gene>
    <name evidence="4" type="ORF">SAMN04488554_1556</name>
</gene>
<keyword evidence="2" id="KW-1133">Transmembrane helix</keyword>
<name>A0A1H5G731_9MICO</name>
<dbReference type="AlphaFoldDB" id="A0A1H5G731"/>
<dbReference type="Pfam" id="PF10708">
    <property type="entry name" value="DUF2510"/>
    <property type="match status" value="1"/>
</dbReference>
<dbReference type="InterPro" id="IPR018929">
    <property type="entry name" value="DUF2510"/>
</dbReference>
<reference evidence="5" key="1">
    <citation type="submission" date="2016-10" db="EMBL/GenBank/DDBJ databases">
        <authorList>
            <person name="Varghese N."/>
            <person name="Submissions S."/>
        </authorList>
    </citation>
    <scope>NUCLEOTIDE SEQUENCE [LARGE SCALE GENOMIC DNA]</scope>
    <source>
        <strain evidence="5">DSM 21368</strain>
    </source>
</reference>
<evidence type="ECO:0000256" key="2">
    <source>
        <dbReference type="SAM" id="Phobius"/>
    </source>
</evidence>
<feature type="compositionally biased region" description="Basic and acidic residues" evidence="1">
    <location>
        <begin position="401"/>
        <end position="411"/>
    </location>
</feature>
<keyword evidence="2" id="KW-0472">Membrane</keyword>
<feature type="region of interest" description="Disordered" evidence="1">
    <location>
        <begin position="284"/>
        <end position="307"/>
    </location>
</feature>
<protein>
    <recommendedName>
        <fullName evidence="3">DUF2510 domain-containing protein</fullName>
    </recommendedName>
</protein>
<feature type="region of interest" description="Disordered" evidence="1">
    <location>
        <begin position="1"/>
        <end position="124"/>
    </location>
</feature>
<feature type="compositionally biased region" description="Low complexity" evidence="1">
    <location>
        <begin position="210"/>
        <end position="230"/>
    </location>
</feature>
<keyword evidence="5" id="KW-1185">Reference proteome</keyword>
<feature type="transmembrane region" description="Helical" evidence="2">
    <location>
        <begin position="174"/>
        <end position="193"/>
    </location>
</feature>
<feature type="domain" description="DUF2510" evidence="3">
    <location>
        <begin position="5"/>
        <end position="35"/>
    </location>
</feature>
<proteinExistence type="predicted"/>
<organism evidence="4 5">
    <name type="scientific">Ruania alba</name>
    <dbReference type="NCBI Taxonomy" id="648782"/>
    <lineage>
        <taxon>Bacteria</taxon>
        <taxon>Bacillati</taxon>
        <taxon>Actinomycetota</taxon>
        <taxon>Actinomycetes</taxon>
        <taxon>Micrococcales</taxon>
        <taxon>Ruaniaceae</taxon>
        <taxon>Ruania</taxon>
    </lineage>
</organism>
<feature type="compositionally biased region" description="Polar residues" evidence="1">
    <location>
        <begin position="67"/>
        <end position="78"/>
    </location>
</feature>
<dbReference type="Gene3D" id="2.60.120.380">
    <property type="match status" value="1"/>
</dbReference>
<sequence length="448" mass="45447">MTVPAGWYPDPQDQNTLRYWDGGTWTEHRAPAQPDGGAQPSAGDQPGQTGPAQADATTPFGAPGQFGANSQAGQQASPYGSAPAPGTSDQTAAYDPTQVAPQAGGTPTGEQPWSPSGTGGPGGYGAASGGGYGAPSTGGYGAPSAGGYGAPSAGGYGAYGQAVPPPTNNSKTGLFIGLGIAALVLVVVIYFAVKLISGLGGSDPDPDPTADPTTQSDPTPTQSDPTPTQDDPTDPPPAGGETFVWGDTVQVEVPEGGEAVYTFVVEQPGVYWLSTFSERGEADPILQVTGPDGTEWRDDDGSTESDNTFDASLTIGLAPGEYQVRVTDYDDVASSFELRSGGQEAETVQPGEHDFSAADDGAWVVLVPVTDGQTIAVDVTDANEDAVAGITTPDGGYEENDDRRSSAPDGDRFAPYVEATAAGDGEAIVIVWGYSNAAVEGTVNITVE</sequence>